<gene>
    <name evidence="7" type="primary">POLR3K_3</name>
    <name evidence="7" type="ORF">P7K49_014617</name>
</gene>
<accession>A0ABQ9V6W0</accession>
<evidence type="ECO:0000256" key="3">
    <source>
        <dbReference type="ARBA" id="ARBA00022771"/>
    </source>
</evidence>
<proteinExistence type="predicted"/>
<dbReference type="InterPro" id="IPR012164">
    <property type="entry name" value="Rpa12/Rpb9/Rpc10/TFS"/>
</dbReference>
<keyword evidence="1 7" id="KW-0804">Transcription</keyword>
<dbReference type="Gene3D" id="2.20.25.10">
    <property type="match status" value="1"/>
</dbReference>
<dbReference type="Proteomes" id="UP001266305">
    <property type="component" value="Unassembled WGS sequence"/>
</dbReference>
<feature type="domain" description="TFIIS-type" evidence="6">
    <location>
        <begin position="38"/>
        <end position="80"/>
    </location>
</feature>
<evidence type="ECO:0000313" key="7">
    <source>
        <dbReference type="EMBL" id="KAK2105103.1"/>
    </source>
</evidence>
<evidence type="ECO:0000256" key="1">
    <source>
        <dbReference type="ARBA" id="ARBA00022478"/>
    </source>
</evidence>
<dbReference type="SMART" id="SM00440">
    <property type="entry name" value="ZnF_C2C2"/>
    <property type="match status" value="1"/>
</dbReference>
<evidence type="ECO:0000259" key="6">
    <source>
        <dbReference type="PROSITE" id="PS51133"/>
    </source>
</evidence>
<keyword evidence="4" id="KW-0862">Zinc</keyword>
<comment type="caution">
    <text evidence="7">The sequence shown here is derived from an EMBL/GenBank/DDBJ whole genome shotgun (WGS) entry which is preliminary data.</text>
</comment>
<name>A0ABQ9V6W0_SAGOE</name>
<keyword evidence="2" id="KW-0479">Metal-binding</keyword>
<evidence type="ECO:0000313" key="8">
    <source>
        <dbReference type="Proteomes" id="UP001266305"/>
    </source>
</evidence>
<evidence type="ECO:0000256" key="2">
    <source>
        <dbReference type="ARBA" id="ARBA00022723"/>
    </source>
</evidence>
<keyword evidence="8" id="KW-1185">Reference proteome</keyword>
<evidence type="ECO:0000256" key="4">
    <source>
        <dbReference type="ARBA" id="ARBA00022833"/>
    </source>
</evidence>
<dbReference type="Pfam" id="PF01096">
    <property type="entry name" value="Zn_ribbon_TFIIS"/>
    <property type="match status" value="1"/>
</dbReference>
<dbReference type="SUPFAM" id="SSF57783">
    <property type="entry name" value="Zinc beta-ribbon"/>
    <property type="match status" value="1"/>
</dbReference>
<evidence type="ECO:0000256" key="5">
    <source>
        <dbReference type="PROSITE-ProRule" id="PRU00472"/>
    </source>
</evidence>
<dbReference type="PANTHER" id="PTHR11239">
    <property type="entry name" value="DNA-DIRECTED RNA POLYMERASE"/>
    <property type="match status" value="1"/>
</dbReference>
<keyword evidence="3 5" id="KW-0863">Zinc-finger</keyword>
<organism evidence="7 8">
    <name type="scientific">Saguinus oedipus</name>
    <name type="common">Cotton-top tamarin</name>
    <name type="synonym">Oedipomidas oedipus</name>
    <dbReference type="NCBI Taxonomy" id="9490"/>
    <lineage>
        <taxon>Eukaryota</taxon>
        <taxon>Metazoa</taxon>
        <taxon>Chordata</taxon>
        <taxon>Craniata</taxon>
        <taxon>Vertebrata</taxon>
        <taxon>Euteleostomi</taxon>
        <taxon>Mammalia</taxon>
        <taxon>Eutheria</taxon>
        <taxon>Euarchontoglires</taxon>
        <taxon>Primates</taxon>
        <taxon>Haplorrhini</taxon>
        <taxon>Platyrrhini</taxon>
        <taxon>Cebidae</taxon>
        <taxon>Callitrichinae</taxon>
        <taxon>Saguinus</taxon>
    </lineage>
</organism>
<dbReference type="PROSITE" id="PS51133">
    <property type="entry name" value="ZF_TFIIS_2"/>
    <property type="match status" value="1"/>
</dbReference>
<protein>
    <submittedName>
        <fullName evidence="7">DNA-directed RNA polymerase III subunit RPC10</fullName>
    </submittedName>
</protein>
<dbReference type="EMBL" id="JASSZA010000007">
    <property type="protein sequence ID" value="KAK2105103.1"/>
    <property type="molecule type" value="Genomic_DNA"/>
</dbReference>
<keyword evidence="1 7" id="KW-0240">DNA-directed RNA polymerase</keyword>
<dbReference type="GO" id="GO:0000428">
    <property type="term" value="C:DNA-directed RNA polymerase complex"/>
    <property type="evidence" value="ECO:0007669"/>
    <property type="project" value="UniProtKB-KW"/>
</dbReference>
<dbReference type="InterPro" id="IPR001222">
    <property type="entry name" value="Znf_TFIIS"/>
</dbReference>
<reference evidence="7 8" key="1">
    <citation type="submission" date="2023-05" db="EMBL/GenBank/DDBJ databases">
        <title>B98-5 Cell Line De Novo Hybrid Assembly: An Optical Mapping Approach.</title>
        <authorList>
            <person name="Kananen K."/>
            <person name="Auerbach J.A."/>
            <person name="Kautto E."/>
            <person name="Blachly J.S."/>
        </authorList>
    </citation>
    <scope>NUCLEOTIDE SEQUENCE [LARGE SCALE GENOMIC DNA]</scope>
    <source>
        <strain evidence="7">B95-8</strain>
        <tissue evidence="7">Cell line</tissue>
    </source>
</reference>
<sequence length="81" mass="9390">MPLCAQITGKVTNRKYPKLKEVDDVLSRAAAWENVNSTAEPCSKCERFWAYFMQLQICSVDKPMSTFYKFCNAQCGHCWRD</sequence>
<dbReference type="PANTHER" id="PTHR11239:SF12">
    <property type="entry name" value="DNA-DIRECTED RNA POLYMERASE III SUBUNIT RPC10"/>
    <property type="match status" value="1"/>
</dbReference>